<evidence type="ECO:0000256" key="2">
    <source>
        <dbReference type="PROSITE-ProRule" id="PRU00335"/>
    </source>
</evidence>
<reference evidence="4" key="2">
    <citation type="submission" date="2020-09" db="EMBL/GenBank/DDBJ databases">
        <authorList>
            <person name="Sun Q."/>
            <person name="Ohkuma M."/>
        </authorList>
    </citation>
    <scope>NUCLEOTIDE SEQUENCE</scope>
    <source>
        <strain evidence="4">JCM 18487</strain>
    </source>
</reference>
<gene>
    <name evidence="4" type="ORF">GCM10010885_02760</name>
</gene>
<dbReference type="PRINTS" id="PR00455">
    <property type="entry name" value="HTHTETR"/>
</dbReference>
<proteinExistence type="predicted"/>
<dbReference type="InterPro" id="IPR001647">
    <property type="entry name" value="HTH_TetR"/>
</dbReference>
<dbReference type="InterPro" id="IPR039532">
    <property type="entry name" value="TetR_C_Firmicutes"/>
</dbReference>
<dbReference type="InterPro" id="IPR050624">
    <property type="entry name" value="HTH-type_Tx_Regulator"/>
</dbReference>
<name>A0A917NGP7_9BACL</name>
<dbReference type="PANTHER" id="PTHR43479">
    <property type="entry name" value="ACREF/ENVCD OPERON REPRESSOR-RELATED"/>
    <property type="match status" value="1"/>
</dbReference>
<feature type="DNA-binding region" description="H-T-H motif" evidence="2">
    <location>
        <begin position="34"/>
        <end position="53"/>
    </location>
</feature>
<dbReference type="InterPro" id="IPR009057">
    <property type="entry name" value="Homeodomain-like_sf"/>
</dbReference>
<dbReference type="PANTHER" id="PTHR43479:SF7">
    <property type="entry name" value="TETR-FAMILY TRANSCRIPTIONAL REGULATOR"/>
    <property type="match status" value="1"/>
</dbReference>
<reference evidence="4" key="1">
    <citation type="journal article" date="2014" name="Int. J. Syst. Evol. Microbiol.">
        <title>Complete genome sequence of Corynebacterium casei LMG S-19264T (=DSM 44701T), isolated from a smear-ripened cheese.</title>
        <authorList>
            <consortium name="US DOE Joint Genome Institute (JGI-PGF)"/>
            <person name="Walter F."/>
            <person name="Albersmeier A."/>
            <person name="Kalinowski J."/>
            <person name="Ruckert C."/>
        </authorList>
    </citation>
    <scope>NUCLEOTIDE SEQUENCE</scope>
    <source>
        <strain evidence="4">JCM 18487</strain>
    </source>
</reference>
<dbReference type="Proteomes" id="UP000637695">
    <property type="component" value="Unassembled WGS sequence"/>
</dbReference>
<evidence type="ECO:0000256" key="1">
    <source>
        <dbReference type="ARBA" id="ARBA00023125"/>
    </source>
</evidence>
<evidence type="ECO:0000313" key="5">
    <source>
        <dbReference type="Proteomes" id="UP000637695"/>
    </source>
</evidence>
<evidence type="ECO:0000259" key="3">
    <source>
        <dbReference type="PROSITE" id="PS50977"/>
    </source>
</evidence>
<keyword evidence="5" id="KW-1185">Reference proteome</keyword>
<sequence length="183" mass="21414">MDKPKVDRRVLKSREAIKQAVLELMSEKSFDDITVQDIADRANVNRGTIYLHYADKFDLLDKLIEEHIEEMRSIAEWACDLDWIEATRVFFEYFEQHHRFFSTMLASKAAPSFRARFLSYLIESFRAELTKEGGGDPRIDQEVMLRFVATAYVGVVEWWITSGMPHPPAYMAEQVGMLLERHF</sequence>
<dbReference type="RefSeq" id="WP_188880709.1">
    <property type="nucleotide sequence ID" value="NZ_BMOY01000003.1"/>
</dbReference>
<dbReference type="GO" id="GO:0003677">
    <property type="term" value="F:DNA binding"/>
    <property type="evidence" value="ECO:0007669"/>
    <property type="project" value="UniProtKB-UniRule"/>
</dbReference>
<keyword evidence="1 2" id="KW-0238">DNA-binding</keyword>
<dbReference type="EMBL" id="BMOY01000003">
    <property type="protein sequence ID" value="GGI96483.1"/>
    <property type="molecule type" value="Genomic_DNA"/>
</dbReference>
<dbReference type="PROSITE" id="PS50977">
    <property type="entry name" value="HTH_TETR_2"/>
    <property type="match status" value="1"/>
</dbReference>
<comment type="caution">
    <text evidence="4">The sequence shown here is derived from an EMBL/GenBank/DDBJ whole genome shotgun (WGS) entry which is preliminary data.</text>
</comment>
<evidence type="ECO:0000313" key="4">
    <source>
        <dbReference type="EMBL" id="GGI96483.1"/>
    </source>
</evidence>
<dbReference type="SUPFAM" id="SSF46689">
    <property type="entry name" value="Homeodomain-like"/>
    <property type="match status" value="1"/>
</dbReference>
<protein>
    <submittedName>
        <fullName evidence="4">TetR family transcriptional regulator</fullName>
    </submittedName>
</protein>
<feature type="domain" description="HTH tetR-type" evidence="3">
    <location>
        <begin position="11"/>
        <end position="71"/>
    </location>
</feature>
<dbReference type="Pfam" id="PF00440">
    <property type="entry name" value="TetR_N"/>
    <property type="match status" value="1"/>
</dbReference>
<dbReference type="Gene3D" id="1.10.357.10">
    <property type="entry name" value="Tetracycline Repressor, domain 2"/>
    <property type="match status" value="1"/>
</dbReference>
<dbReference type="Pfam" id="PF14278">
    <property type="entry name" value="TetR_C_8"/>
    <property type="match status" value="1"/>
</dbReference>
<dbReference type="AlphaFoldDB" id="A0A917NGP7"/>
<organism evidence="4 5">
    <name type="scientific">Alicyclobacillus cellulosilyticus</name>
    <dbReference type="NCBI Taxonomy" id="1003997"/>
    <lineage>
        <taxon>Bacteria</taxon>
        <taxon>Bacillati</taxon>
        <taxon>Bacillota</taxon>
        <taxon>Bacilli</taxon>
        <taxon>Bacillales</taxon>
        <taxon>Alicyclobacillaceae</taxon>
        <taxon>Alicyclobacillus</taxon>
    </lineage>
</organism>
<accession>A0A917NGP7</accession>